<organism evidence="1 2">
    <name type="scientific">Alistipes ihumii AP11</name>
    <dbReference type="NCBI Taxonomy" id="1211813"/>
    <lineage>
        <taxon>Bacteria</taxon>
        <taxon>Pseudomonadati</taxon>
        <taxon>Bacteroidota</taxon>
        <taxon>Bacteroidia</taxon>
        <taxon>Bacteroidales</taxon>
        <taxon>Rikenellaceae</taxon>
        <taxon>Alistipes</taxon>
    </lineage>
</organism>
<protein>
    <recommendedName>
        <fullName evidence="3">GNAT family N-acetyltransferase</fullName>
    </recommendedName>
</protein>
<evidence type="ECO:0008006" key="3">
    <source>
        <dbReference type="Google" id="ProtNLM"/>
    </source>
</evidence>
<dbReference type="GeneID" id="82890422"/>
<evidence type="ECO:0000313" key="2">
    <source>
        <dbReference type="Proteomes" id="UP001059295"/>
    </source>
</evidence>
<keyword evidence="2" id="KW-1185">Reference proteome</keyword>
<dbReference type="Gene3D" id="3.40.630.30">
    <property type="match status" value="1"/>
</dbReference>
<dbReference type="RefSeq" id="WP_157365658.1">
    <property type="nucleotide sequence ID" value="NZ_CAPH01000006.1"/>
</dbReference>
<accession>A0ABY5V0Z6</accession>
<evidence type="ECO:0000313" key="1">
    <source>
        <dbReference type="EMBL" id="UWN57528.1"/>
    </source>
</evidence>
<dbReference type="EMBL" id="CP102294">
    <property type="protein sequence ID" value="UWN57528.1"/>
    <property type="molecule type" value="Genomic_DNA"/>
</dbReference>
<name>A0ABY5V0Z6_9BACT</name>
<proteinExistence type="predicted"/>
<gene>
    <name evidence="1" type="ORF">NQ491_01770</name>
</gene>
<dbReference type="Proteomes" id="UP001059295">
    <property type="component" value="Chromosome"/>
</dbReference>
<reference evidence="1" key="1">
    <citation type="journal article" date="2022" name="Cell">
        <title>Design, construction, and in vivo augmentation of a complex gut microbiome.</title>
        <authorList>
            <person name="Cheng A.G."/>
            <person name="Ho P.Y."/>
            <person name="Aranda-Diaz A."/>
            <person name="Jain S."/>
            <person name="Yu F.B."/>
            <person name="Meng X."/>
            <person name="Wang M."/>
            <person name="Iakiviak M."/>
            <person name="Nagashima K."/>
            <person name="Zhao A."/>
            <person name="Murugkar P."/>
            <person name="Patil A."/>
            <person name="Atabakhsh K."/>
            <person name="Weakley A."/>
            <person name="Yan J."/>
            <person name="Brumbaugh A.R."/>
            <person name="Higginbottom S."/>
            <person name="Dimas A."/>
            <person name="Shiver A.L."/>
            <person name="Deutschbauer A."/>
            <person name="Neff N."/>
            <person name="Sonnenburg J.L."/>
            <person name="Huang K.C."/>
            <person name="Fischbach M.A."/>
        </authorList>
    </citation>
    <scope>NUCLEOTIDE SEQUENCE</scope>
    <source>
        <strain evidence="1">AP11</strain>
    </source>
</reference>
<sequence>MMLREKGISIREENPEDRRTIGRVVERAFRAEERSDHREYLLVERLRGSEAFVGRF</sequence>